<dbReference type="AlphaFoldDB" id="A0A812SPT0"/>
<accession>A0A812SPT0</accession>
<organism evidence="3 4">
    <name type="scientific">Symbiodinium pilosum</name>
    <name type="common">Dinoflagellate</name>
    <dbReference type="NCBI Taxonomy" id="2952"/>
    <lineage>
        <taxon>Eukaryota</taxon>
        <taxon>Sar</taxon>
        <taxon>Alveolata</taxon>
        <taxon>Dinophyceae</taxon>
        <taxon>Suessiales</taxon>
        <taxon>Symbiodiniaceae</taxon>
        <taxon>Symbiodinium</taxon>
    </lineage>
</organism>
<dbReference type="Gene3D" id="3.10.50.40">
    <property type="match status" value="1"/>
</dbReference>
<gene>
    <name evidence="3" type="primary">fkbp1</name>
    <name evidence="3" type="ORF">SPIL2461_LOCUS12817</name>
</gene>
<sequence>MGDEVTISYATTLADGTPLESLQSKGAFTYKLGAGAPFRGLDEAVASMRLG</sequence>
<evidence type="ECO:0000313" key="3">
    <source>
        <dbReference type="EMBL" id="CAE7496519.1"/>
    </source>
</evidence>
<protein>
    <recommendedName>
        <fullName evidence="1">peptidylprolyl isomerase</fullName>
        <ecNumber evidence="1">5.2.1.8</ecNumber>
    </recommendedName>
</protein>
<dbReference type="GO" id="GO:0003755">
    <property type="term" value="F:peptidyl-prolyl cis-trans isomerase activity"/>
    <property type="evidence" value="ECO:0007669"/>
    <property type="project" value="UniProtKB-KW"/>
</dbReference>
<dbReference type="EMBL" id="CAJNIZ010026969">
    <property type="protein sequence ID" value="CAE7496519.1"/>
    <property type="molecule type" value="Genomic_DNA"/>
</dbReference>
<feature type="domain" description="PPIase FKBP-type" evidence="2">
    <location>
        <begin position="2"/>
        <end position="51"/>
    </location>
</feature>
<name>A0A812SPT0_SYMPI</name>
<dbReference type="OrthoDB" id="1902587at2759"/>
<evidence type="ECO:0000259" key="2">
    <source>
        <dbReference type="PROSITE" id="PS50059"/>
    </source>
</evidence>
<comment type="caution">
    <text evidence="3">The sequence shown here is derived from an EMBL/GenBank/DDBJ whole genome shotgun (WGS) entry which is preliminary data.</text>
</comment>
<dbReference type="Pfam" id="PF00254">
    <property type="entry name" value="FKBP_C"/>
    <property type="match status" value="1"/>
</dbReference>
<evidence type="ECO:0000313" key="4">
    <source>
        <dbReference type="Proteomes" id="UP000649617"/>
    </source>
</evidence>
<dbReference type="EC" id="5.2.1.8" evidence="1"/>
<evidence type="ECO:0000256" key="1">
    <source>
        <dbReference type="PROSITE-ProRule" id="PRU00277"/>
    </source>
</evidence>
<keyword evidence="1" id="KW-0413">Isomerase</keyword>
<dbReference type="InterPro" id="IPR046357">
    <property type="entry name" value="PPIase_dom_sf"/>
</dbReference>
<dbReference type="SUPFAM" id="SSF54534">
    <property type="entry name" value="FKBP-like"/>
    <property type="match status" value="1"/>
</dbReference>
<comment type="catalytic activity">
    <reaction evidence="1">
        <text>[protein]-peptidylproline (omega=180) = [protein]-peptidylproline (omega=0)</text>
        <dbReference type="Rhea" id="RHEA:16237"/>
        <dbReference type="Rhea" id="RHEA-COMP:10747"/>
        <dbReference type="Rhea" id="RHEA-COMP:10748"/>
        <dbReference type="ChEBI" id="CHEBI:83833"/>
        <dbReference type="ChEBI" id="CHEBI:83834"/>
        <dbReference type="EC" id="5.2.1.8"/>
    </reaction>
</comment>
<proteinExistence type="predicted"/>
<dbReference type="Proteomes" id="UP000649617">
    <property type="component" value="Unassembled WGS sequence"/>
</dbReference>
<reference evidence="3" key="1">
    <citation type="submission" date="2021-02" db="EMBL/GenBank/DDBJ databases">
        <authorList>
            <person name="Dougan E. K."/>
            <person name="Rhodes N."/>
            <person name="Thang M."/>
            <person name="Chan C."/>
        </authorList>
    </citation>
    <scope>NUCLEOTIDE SEQUENCE</scope>
</reference>
<keyword evidence="1" id="KW-0697">Rotamase</keyword>
<dbReference type="PROSITE" id="PS50059">
    <property type="entry name" value="FKBP_PPIASE"/>
    <property type="match status" value="1"/>
</dbReference>
<dbReference type="InterPro" id="IPR001179">
    <property type="entry name" value="PPIase_FKBP_dom"/>
</dbReference>
<keyword evidence="4" id="KW-1185">Reference proteome</keyword>